<keyword evidence="13" id="KW-1185">Reference proteome</keyword>
<keyword evidence="4" id="KW-0611">Plant defense</keyword>
<dbReference type="InterPro" id="IPR027417">
    <property type="entry name" value="P-loop_NTPase"/>
</dbReference>
<evidence type="ECO:0000313" key="12">
    <source>
        <dbReference type="EMBL" id="OAY32143.1"/>
    </source>
</evidence>
<dbReference type="InterPro" id="IPR042197">
    <property type="entry name" value="Apaf_helical"/>
</dbReference>
<feature type="domain" description="NB-ARC" evidence="7">
    <location>
        <begin position="171"/>
        <end position="342"/>
    </location>
</feature>
<dbReference type="InterPro" id="IPR036388">
    <property type="entry name" value="WH-like_DNA-bd_sf"/>
</dbReference>
<dbReference type="Pfam" id="PF25019">
    <property type="entry name" value="LRR_R13L1-DRL21"/>
    <property type="match status" value="1"/>
</dbReference>
<dbReference type="InterPro" id="IPR055414">
    <property type="entry name" value="LRR_R13L4/SHOC2-like"/>
</dbReference>
<proteinExistence type="predicted"/>
<dbReference type="Gene3D" id="1.10.10.10">
    <property type="entry name" value="Winged helix-like DNA-binding domain superfamily/Winged helix DNA-binding domain"/>
    <property type="match status" value="1"/>
</dbReference>
<dbReference type="OrthoDB" id="1690427at2759"/>
<reference evidence="12 13" key="1">
    <citation type="submission" date="2016-02" db="EMBL/GenBank/DDBJ databases">
        <title>WGS assembly of Manihot esculenta.</title>
        <authorList>
            <person name="Bredeson J.V."/>
            <person name="Prochnik S.E."/>
            <person name="Lyons J.B."/>
            <person name="Schmutz J."/>
            <person name="Grimwood J."/>
            <person name="Vrebalov J."/>
            <person name="Bart R.S."/>
            <person name="Amuge T."/>
            <person name="Ferguson M.E."/>
            <person name="Green R."/>
            <person name="Putnam N."/>
            <person name="Stites J."/>
            <person name="Rounsley S."/>
            <person name="Rokhsar D.S."/>
        </authorList>
    </citation>
    <scope>NUCLEOTIDE SEQUENCE [LARGE SCALE GENOMIC DNA]</scope>
    <source>
        <strain evidence="13">cv. AM560-2</strain>
        <tissue evidence="12">Leaf</tissue>
    </source>
</reference>
<dbReference type="Gene3D" id="3.40.50.300">
    <property type="entry name" value="P-loop containing nucleotide triphosphate hydrolases"/>
    <property type="match status" value="1"/>
</dbReference>
<dbReference type="InterPro" id="IPR038005">
    <property type="entry name" value="RX-like_CC"/>
</dbReference>
<keyword evidence="5" id="KW-0067">ATP-binding</keyword>
<keyword evidence="3" id="KW-0547">Nucleotide-binding</keyword>
<keyword evidence="1" id="KW-0433">Leucine-rich repeat</keyword>
<dbReference type="AlphaFoldDB" id="A0A251JEB9"/>
<dbReference type="GO" id="GO:0043531">
    <property type="term" value="F:ADP binding"/>
    <property type="evidence" value="ECO:0007669"/>
    <property type="project" value="InterPro"/>
</dbReference>
<dbReference type="SUPFAM" id="SSF52058">
    <property type="entry name" value="L domain-like"/>
    <property type="match status" value="1"/>
</dbReference>
<feature type="region of interest" description="Disordered" evidence="6">
    <location>
        <begin position="863"/>
        <end position="884"/>
    </location>
</feature>
<dbReference type="EMBL" id="CM004400">
    <property type="protein sequence ID" value="OAY32143.1"/>
    <property type="molecule type" value="Genomic_DNA"/>
</dbReference>
<dbReference type="Gene3D" id="1.20.5.4130">
    <property type="match status" value="1"/>
</dbReference>
<feature type="domain" description="Disease resistance R13L4/SHOC-2-like LRR" evidence="10">
    <location>
        <begin position="970"/>
        <end position="1148"/>
    </location>
</feature>
<dbReference type="InterPro" id="IPR056789">
    <property type="entry name" value="LRR_R13L1-DRL21"/>
</dbReference>
<dbReference type="PRINTS" id="PR00364">
    <property type="entry name" value="DISEASERSIST"/>
</dbReference>
<dbReference type="PANTHER" id="PTHR36766:SF40">
    <property type="entry name" value="DISEASE RESISTANCE PROTEIN RGA3"/>
    <property type="match status" value="1"/>
</dbReference>
<keyword evidence="2" id="KW-0677">Repeat</keyword>
<evidence type="ECO:0000259" key="9">
    <source>
        <dbReference type="Pfam" id="PF23559"/>
    </source>
</evidence>
<dbReference type="Gene3D" id="3.80.10.10">
    <property type="entry name" value="Ribonuclease Inhibitor"/>
    <property type="match status" value="4"/>
</dbReference>
<dbReference type="Gramene" id="Manes.14G169600.2.v8.1">
    <property type="protein sequence ID" value="Manes.14G169600.2.v8.1.CDS.1"/>
    <property type="gene ID" value="Manes.14G169600.v8.1"/>
</dbReference>
<dbReference type="Pfam" id="PF23598">
    <property type="entry name" value="LRR_14"/>
    <property type="match status" value="1"/>
</dbReference>
<feature type="domain" description="R13L1/DRL21-like LRR repeat region" evidence="11">
    <location>
        <begin position="690"/>
        <end position="813"/>
    </location>
</feature>
<evidence type="ECO:0000256" key="4">
    <source>
        <dbReference type="ARBA" id="ARBA00022821"/>
    </source>
</evidence>
<feature type="domain" description="Disease resistance N-terminal" evidence="8">
    <location>
        <begin position="12"/>
        <end position="95"/>
    </location>
</feature>
<evidence type="ECO:0000259" key="7">
    <source>
        <dbReference type="Pfam" id="PF00931"/>
    </source>
</evidence>
<evidence type="ECO:0000313" key="13">
    <source>
        <dbReference type="Proteomes" id="UP000091857"/>
    </source>
</evidence>
<evidence type="ECO:0000256" key="1">
    <source>
        <dbReference type="ARBA" id="ARBA00022614"/>
    </source>
</evidence>
<dbReference type="Proteomes" id="UP000091857">
    <property type="component" value="Chromosome 14"/>
</dbReference>
<dbReference type="GO" id="GO:0051707">
    <property type="term" value="P:response to other organism"/>
    <property type="evidence" value="ECO:0007669"/>
    <property type="project" value="UniProtKB-ARBA"/>
</dbReference>
<dbReference type="FunFam" id="1.10.10.10:FF:000322">
    <property type="entry name" value="Probable disease resistance protein At1g63360"/>
    <property type="match status" value="1"/>
</dbReference>
<dbReference type="GO" id="GO:0005524">
    <property type="term" value="F:ATP binding"/>
    <property type="evidence" value="ECO:0007669"/>
    <property type="project" value="UniProtKB-KW"/>
</dbReference>
<evidence type="ECO:0000256" key="2">
    <source>
        <dbReference type="ARBA" id="ARBA00022737"/>
    </source>
</evidence>
<accession>A0A251JEB9</accession>
<dbReference type="EMBL" id="CM004400">
    <property type="protein sequence ID" value="OAY32142.1"/>
    <property type="molecule type" value="Genomic_DNA"/>
</dbReference>
<dbReference type="InterPro" id="IPR002182">
    <property type="entry name" value="NB-ARC"/>
</dbReference>
<organism evidence="12 13">
    <name type="scientific">Manihot esculenta</name>
    <name type="common">Cassava</name>
    <name type="synonym">Jatropha manihot</name>
    <dbReference type="NCBI Taxonomy" id="3983"/>
    <lineage>
        <taxon>Eukaryota</taxon>
        <taxon>Viridiplantae</taxon>
        <taxon>Streptophyta</taxon>
        <taxon>Embryophyta</taxon>
        <taxon>Tracheophyta</taxon>
        <taxon>Spermatophyta</taxon>
        <taxon>Magnoliopsida</taxon>
        <taxon>eudicotyledons</taxon>
        <taxon>Gunneridae</taxon>
        <taxon>Pentapetalae</taxon>
        <taxon>rosids</taxon>
        <taxon>fabids</taxon>
        <taxon>Malpighiales</taxon>
        <taxon>Euphorbiaceae</taxon>
        <taxon>Crotonoideae</taxon>
        <taxon>Manihoteae</taxon>
        <taxon>Manihot</taxon>
    </lineage>
</organism>
<evidence type="ECO:0000256" key="3">
    <source>
        <dbReference type="ARBA" id="ARBA00022741"/>
    </source>
</evidence>
<name>A0A251JEB9_MANES</name>
<feature type="domain" description="Disease resistance protein winged helix" evidence="9">
    <location>
        <begin position="427"/>
        <end position="499"/>
    </location>
</feature>
<evidence type="ECO:0000256" key="5">
    <source>
        <dbReference type="ARBA" id="ARBA00022840"/>
    </source>
</evidence>
<dbReference type="InterPro" id="IPR041118">
    <property type="entry name" value="Rx_N"/>
</dbReference>
<dbReference type="PANTHER" id="PTHR36766">
    <property type="entry name" value="PLANT BROAD-SPECTRUM MILDEW RESISTANCE PROTEIN RPW8"/>
    <property type="match status" value="1"/>
</dbReference>
<dbReference type="SUPFAM" id="SSF52540">
    <property type="entry name" value="P-loop containing nucleoside triphosphate hydrolases"/>
    <property type="match status" value="1"/>
</dbReference>
<dbReference type="SUPFAM" id="SSF52047">
    <property type="entry name" value="RNI-like"/>
    <property type="match status" value="1"/>
</dbReference>
<dbReference type="Pfam" id="PF23559">
    <property type="entry name" value="WHD_DRP"/>
    <property type="match status" value="1"/>
</dbReference>
<sequence>MAEAVPFGIATNILMKLGSSTFQDIGATYGVKKDLQKLENTLSTIKAALLDAEERQEKSYLVQDWIRKLKDVVYVADDVLDTFATKALKHQLESNGLRIKEHVSEFFSMSNQLAFRFKMARKIRYIREKVDDIAADMSKFNFKERVVEREENRQREQTHSFLSTSEIIGRDQNKDEIVNLLMCSSNQENVSVLPIVGIGGLGKTTLAQLVYNDTRVVNSFEKRMWVSVYEKIDVGIIVANIIKSIKKIDPGNLELDQLQLCLRENLEGKRYLLVLDDVWDESHERWVCLKNLLSIGARGSKILVTTRSRKVAFVSGIKSPYILQGLAEDDCWELFERLTFGEDKEGVNSSLITIGKEIVSRCKGVPLAVKSLACAMRTKTEESEWLAIQNAEIWRFCLDDNEILPVLRLSYDHLPIPLRQCFAFCSIFPKDFIVQKDKLIQLWIAQGYIHSISGNEYLEYLGDQYFKDLVTMSFFQEVEIDEYGNIKSFKMHDLIHDLAQIVAGTDCAIAGSTDTGNISERVHHISFQHPSYSPDIPKHLLEAKSMRTFFLPDYCGFTNESTPNTVISSFKCLRSLDLHHSCIKELPDTIGKLKHLRYLDLSNNFDMESLHCSICYLLNLQTLLLSNCTSLQQLPRDLGKLISLRHLMIDGCDRLTCMPFGLGKLTSIQTLSRFIIAVNEDSALGSAKTNELSGLNQLRGELCIENLGNVKNIALESKAGNLKGKKFLRSLILNWGSSVRANEDGHDELLMQNLQPHSNLKELHVQGYGGVRFSSWLSLLKNIVKITIKKCNRCQHLPPLHELRHLKFLSLEELMNLECIDNGTGQLSSSAIFFPSLKVLSLVDLPNLKRWWRGEAVVESRNDSDSASTSLGEHQEPQPAVPPSFPRLSSLKVHHCFNLTSIPLHPYLEELYLYEVSEELLQQQGLMMLTMMTMRISMMMMMMAALQSPKESSSSGSLLPHDSFIASPLSKLKSLQLVRIDDLEALPESWLPNLTSLELVKIEECPRLSSLPRQGFKALTSLRNLRIYRCEGLKSLSNGIQHLIALEELRIRSCEELDLSDDGMQLQALKKLHYLEFNDIPKLVLLPRWIKDIPSLQELQVEECKNLVALPEWIDSLTSLQRLKISYCPRLSSLPDRICNLAALQKLCICNCPHLSKRCKKARGADWPKISHIKMIKINSKWVQRLS</sequence>
<dbReference type="Pfam" id="PF00931">
    <property type="entry name" value="NB-ARC"/>
    <property type="match status" value="1"/>
</dbReference>
<protein>
    <submittedName>
        <fullName evidence="12">Uncharacterized protein</fullName>
    </submittedName>
</protein>
<dbReference type="GO" id="GO:0006952">
    <property type="term" value="P:defense response"/>
    <property type="evidence" value="ECO:0007669"/>
    <property type="project" value="UniProtKB-KW"/>
</dbReference>
<dbReference type="OMA" id="ELYLYEV"/>
<dbReference type="Gene3D" id="1.10.8.430">
    <property type="entry name" value="Helical domain of apoptotic protease-activating factors"/>
    <property type="match status" value="1"/>
</dbReference>
<dbReference type="InterPro" id="IPR058922">
    <property type="entry name" value="WHD_DRP"/>
</dbReference>
<gene>
    <name evidence="12" type="ORF">MANES_14G169600</name>
</gene>
<dbReference type="InterPro" id="IPR032675">
    <property type="entry name" value="LRR_dom_sf"/>
</dbReference>
<evidence type="ECO:0000259" key="11">
    <source>
        <dbReference type="Pfam" id="PF25019"/>
    </source>
</evidence>
<dbReference type="Pfam" id="PF18052">
    <property type="entry name" value="Rx_N"/>
    <property type="match status" value="1"/>
</dbReference>
<evidence type="ECO:0000259" key="10">
    <source>
        <dbReference type="Pfam" id="PF23598"/>
    </source>
</evidence>
<dbReference type="FunFam" id="3.40.50.300:FF:001091">
    <property type="entry name" value="Probable disease resistance protein At1g61300"/>
    <property type="match status" value="1"/>
</dbReference>
<evidence type="ECO:0000259" key="8">
    <source>
        <dbReference type="Pfam" id="PF18052"/>
    </source>
</evidence>
<evidence type="ECO:0000256" key="6">
    <source>
        <dbReference type="SAM" id="MobiDB-lite"/>
    </source>
</evidence>
<dbReference type="CDD" id="cd14798">
    <property type="entry name" value="RX-CC_like"/>
    <property type="match status" value="1"/>
</dbReference>